<evidence type="ECO:0000313" key="1">
    <source>
        <dbReference type="EMBL" id="OAQ91492.1"/>
    </source>
</evidence>
<evidence type="ECO:0000313" key="2">
    <source>
        <dbReference type="Proteomes" id="UP000078340"/>
    </source>
</evidence>
<dbReference type="AlphaFoldDB" id="A0A179HNP6"/>
<sequence length="134" mass="14641">MVPKVPCPLLVLTFTCRATRPPCIHVLAGQYPYIILQPTYPHPHPPAPARRYVIGAVAATAATAALLRCEPETNVAAGAFGAALPSTLQPTRKFARLHSPNPSANRGSSAVLYEFSYILGRLWYLELEFRRSCP</sequence>
<comment type="caution">
    <text evidence="1">The sequence shown here is derived from an EMBL/GenBank/DDBJ whole genome shotgun (WGS) entry which is preliminary data.</text>
</comment>
<dbReference type="Proteomes" id="UP000078340">
    <property type="component" value="Unassembled WGS sequence"/>
</dbReference>
<name>A0A179HNP6_PURLI</name>
<dbReference type="EMBL" id="LSBI01000003">
    <property type="protein sequence ID" value="OAQ91492.1"/>
    <property type="molecule type" value="Genomic_DNA"/>
</dbReference>
<gene>
    <name evidence="1" type="ORF">VFPFJ_03232</name>
</gene>
<organism evidence="1 2">
    <name type="scientific">Purpureocillium lilacinum</name>
    <name type="common">Paecilomyces lilacinus</name>
    <dbReference type="NCBI Taxonomy" id="33203"/>
    <lineage>
        <taxon>Eukaryota</taxon>
        <taxon>Fungi</taxon>
        <taxon>Dikarya</taxon>
        <taxon>Ascomycota</taxon>
        <taxon>Pezizomycotina</taxon>
        <taxon>Sordariomycetes</taxon>
        <taxon>Hypocreomycetidae</taxon>
        <taxon>Hypocreales</taxon>
        <taxon>Ophiocordycipitaceae</taxon>
        <taxon>Purpureocillium</taxon>
    </lineage>
</organism>
<protein>
    <submittedName>
        <fullName evidence="1">Uncharacterized protein</fullName>
    </submittedName>
</protein>
<reference evidence="1 2" key="1">
    <citation type="submission" date="2016-02" db="EMBL/GenBank/DDBJ databases">
        <title>Biosynthesis of antibiotic leucinostatins and their inhibition on Phytophthora in bio-control Purpureocillium lilacinum.</title>
        <authorList>
            <person name="Wang G."/>
            <person name="Liu Z."/>
            <person name="Lin R."/>
            <person name="Li E."/>
            <person name="Mao Z."/>
            <person name="Ling J."/>
            <person name="Yin W."/>
            <person name="Xie B."/>
        </authorList>
    </citation>
    <scope>NUCLEOTIDE SEQUENCE [LARGE SCALE GENOMIC DNA]</scope>
    <source>
        <strain evidence="1">PLFJ-1</strain>
    </source>
</reference>
<accession>A0A179HNP6</accession>
<proteinExistence type="predicted"/>